<dbReference type="PROSITE" id="PS50005">
    <property type="entry name" value="TPR"/>
    <property type="match status" value="3"/>
</dbReference>
<organism evidence="3">
    <name type="scientific">marine metagenome</name>
    <dbReference type="NCBI Taxonomy" id="408172"/>
    <lineage>
        <taxon>unclassified sequences</taxon>
        <taxon>metagenomes</taxon>
        <taxon>ecological metagenomes</taxon>
    </lineage>
</organism>
<keyword evidence="1" id="KW-0677">Repeat</keyword>
<dbReference type="Gene3D" id="1.25.40.10">
    <property type="entry name" value="Tetratricopeptide repeat domain"/>
    <property type="match status" value="2"/>
</dbReference>
<evidence type="ECO:0000313" key="3">
    <source>
        <dbReference type="EMBL" id="SUZ54156.1"/>
    </source>
</evidence>
<dbReference type="SUPFAM" id="SSF48452">
    <property type="entry name" value="TPR-like"/>
    <property type="match status" value="1"/>
</dbReference>
<evidence type="ECO:0000256" key="2">
    <source>
        <dbReference type="ARBA" id="ARBA00022803"/>
    </source>
</evidence>
<dbReference type="AlphaFoldDB" id="A0A381NHU4"/>
<dbReference type="SMART" id="SM00028">
    <property type="entry name" value="TPR"/>
    <property type="match status" value="5"/>
</dbReference>
<gene>
    <name evidence="3" type="ORF">METZ01_LOCUS7010</name>
</gene>
<keyword evidence="2" id="KW-0802">TPR repeat</keyword>
<name>A0A381NHU4_9ZZZZ</name>
<proteinExistence type="predicted"/>
<protein>
    <submittedName>
        <fullName evidence="3">Uncharacterized protein</fullName>
    </submittedName>
</protein>
<dbReference type="InterPro" id="IPR011990">
    <property type="entry name" value="TPR-like_helical_dom_sf"/>
</dbReference>
<dbReference type="EMBL" id="UINC01000371">
    <property type="protein sequence ID" value="SUZ54156.1"/>
    <property type="molecule type" value="Genomic_DNA"/>
</dbReference>
<dbReference type="SUPFAM" id="SSF56935">
    <property type="entry name" value="Porins"/>
    <property type="match status" value="1"/>
</dbReference>
<evidence type="ECO:0000256" key="1">
    <source>
        <dbReference type="ARBA" id="ARBA00022737"/>
    </source>
</evidence>
<sequence length="899" mass="100323">MVVSQEQLFVGTRPLGMGGAFIAVADDGNTITWNPAGLPRLRRKEFTSSYADLYAMSITHSYAGVVWPFGDRIAIGFDWSNIGFDDQELNYSENKLNFSLGYQPFKMLSIGGTFKYLSRDMGLDGTSYGKTAGIGYDIGLLFSPFKTIRFGMGVYDLGGTDVTYKQNKVDETILGQAFKLGIAYFPIDGLTLAMDIDNDRAHLGAEYFIKNRIGFRAGFQQDLNGEEKMRIPSAGITLKFKSIVFEYGYEAHPYLEPTYRYSVSLQLSPAVVSINSATINHNPIFRSLHRYYEGSPFVKASLKNISDSELPVDVSFYIPTMMENPHTESITLPPKSDEEYNIGVSFSSDVLTSAKASFDNLVQPDIKVTYKQDGEEKLAQKKLESSYVLGKGKLTWSDPEMIASYFTTQDVVVDKFARTNIQAYSEVLKKYFGKTNIGRAIILYDALGSFGLVYNVDPSTPFLQISDDKSAFDTVKYPWELLDDKIGDCDDLATLYSTLLNNIGIETMWLDVFKPGEGHVFLMFDSGVKPDDVDRLFLDRTEVAIVDNRVWIPVEATLVGKPFFSAWKQGALKYSQMKADQFINEISMTKAMAKYLPGSITPEEVYIPDPTGVSDLLEEDIRQYIKWLDQVVAKGIEGKLETADDYYDVAVLYMEFGRYQSAIDNLNTAIGITPNFPDALNTLGVCYTKQEEYEKSIELYNQALDQQANHPGFMLNIAISEFMLGNKGLAKQKYDEVVAIAPSFSGKLEDILGAAKASSGSVTSANTISLSADLEADLDAESSKGLNELKESAPKMEPEAVQRASYRARRAKSDNAVGITFAQIGNNAMAVDYFKKAIEKDPDNPEYKINLAVALYRVRKYERALEIFEEVKLNNPETIGQVSFIESMGEKPSKYKKFD</sequence>
<dbReference type="InterPro" id="IPR019734">
    <property type="entry name" value="TPR_rpt"/>
</dbReference>
<dbReference type="PANTHER" id="PTHR44943:SF8">
    <property type="entry name" value="TPR REPEAT-CONTAINING PROTEIN MJ0263"/>
    <property type="match status" value="1"/>
</dbReference>
<dbReference type="Gene3D" id="2.40.160.60">
    <property type="entry name" value="Outer membrane protein transport protein (OMPP1/FadL/TodX)"/>
    <property type="match status" value="1"/>
</dbReference>
<reference evidence="3" key="1">
    <citation type="submission" date="2018-05" db="EMBL/GenBank/DDBJ databases">
        <authorList>
            <person name="Lanie J.A."/>
            <person name="Ng W.-L."/>
            <person name="Kazmierczak K.M."/>
            <person name="Andrzejewski T.M."/>
            <person name="Davidsen T.M."/>
            <person name="Wayne K.J."/>
            <person name="Tettelin H."/>
            <person name="Glass J.I."/>
            <person name="Rusch D."/>
            <person name="Podicherti R."/>
            <person name="Tsui H.-C.T."/>
            <person name="Winkler M.E."/>
        </authorList>
    </citation>
    <scope>NUCLEOTIDE SEQUENCE</scope>
</reference>
<dbReference type="PANTHER" id="PTHR44943">
    <property type="entry name" value="CELLULOSE SYNTHASE OPERON PROTEIN C"/>
    <property type="match status" value="1"/>
</dbReference>
<dbReference type="InterPro" id="IPR051685">
    <property type="entry name" value="Ycf3/AcsC/BcsC/TPR_MFPF"/>
</dbReference>
<dbReference type="Pfam" id="PF14559">
    <property type="entry name" value="TPR_19"/>
    <property type="match status" value="2"/>
</dbReference>
<accession>A0A381NHU4</accession>